<comment type="caution">
    <text evidence="3">The sequence shown here is derived from an EMBL/GenBank/DDBJ whole genome shotgun (WGS) entry which is preliminary data.</text>
</comment>
<dbReference type="AlphaFoldDB" id="A0A4Z2EZP3"/>
<evidence type="ECO:0000256" key="2">
    <source>
        <dbReference type="SAM" id="Phobius"/>
    </source>
</evidence>
<accession>A0A4Z2EZP3</accession>
<feature type="region of interest" description="Disordered" evidence="1">
    <location>
        <begin position="58"/>
        <end position="90"/>
    </location>
</feature>
<protein>
    <submittedName>
        <fullName evidence="3">Uncharacterized protein</fullName>
    </submittedName>
</protein>
<evidence type="ECO:0000313" key="3">
    <source>
        <dbReference type="EMBL" id="TNN33722.1"/>
    </source>
</evidence>
<dbReference type="Proteomes" id="UP000314294">
    <property type="component" value="Unassembled WGS sequence"/>
</dbReference>
<dbReference type="EMBL" id="SRLO01002152">
    <property type="protein sequence ID" value="TNN33722.1"/>
    <property type="molecule type" value="Genomic_DNA"/>
</dbReference>
<name>A0A4Z2EZP3_9TELE</name>
<evidence type="ECO:0000256" key="1">
    <source>
        <dbReference type="SAM" id="MobiDB-lite"/>
    </source>
</evidence>
<keyword evidence="2" id="KW-1133">Transmembrane helix</keyword>
<feature type="transmembrane region" description="Helical" evidence="2">
    <location>
        <begin position="6"/>
        <end position="25"/>
    </location>
</feature>
<proteinExistence type="predicted"/>
<feature type="compositionally biased region" description="Polar residues" evidence="1">
    <location>
        <begin position="59"/>
        <end position="72"/>
    </location>
</feature>
<keyword evidence="2" id="KW-0812">Transmembrane</keyword>
<sequence>MVLRIISISTFLSFSLAWCSLRLGNKKSSVSMFRRLPPSWLSRSRRWRRESKVSISARFPSNSPCRQPTSARSWGEKNRKTLIGARKTQQ</sequence>
<gene>
    <name evidence="3" type="ORF">EYF80_056114</name>
</gene>
<evidence type="ECO:0000313" key="4">
    <source>
        <dbReference type="Proteomes" id="UP000314294"/>
    </source>
</evidence>
<organism evidence="3 4">
    <name type="scientific">Liparis tanakae</name>
    <name type="common">Tanaka's snailfish</name>
    <dbReference type="NCBI Taxonomy" id="230148"/>
    <lineage>
        <taxon>Eukaryota</taxon>
        <taxon>Metazoa</taxon>
        <taxon>Chordata</taxon>
        <taxon>Craniata</taxon>
        <taxon>Vertebrata</taxon>
        <taxon>Euteleostomi</taxon>
        <taxon>Actinopterygii</taxon>
        <taxon>Neopterygii</taxon>
        <taxon>Teleostei</taxon>
        <taxon>Neoteleostei</taxon>
        <taxon>Acanthomorphata</taxon>
        <taxon>Eupercaria</taxon>
        <taxon>Perciformes</taxon>
        <taxon>Cottioidei</taxon>
        <taxon>Cottales</taxon>
        <taxon>Liparidae</taxon>
        <taxon>Liparis</taxon>
    </lineage>
</organism>
<keyword evidence="2" id="KW-0472">Membrane</keyword>
<reference evidence="3 4" key="1">
    <citation type="submission" date="2019-03" db="EMBL/GenBank/DDBJ databases">
        <title>First draft genome of Liparis tanakae, snailfish: a comprehensive survey of snailfish specific genes.</title>
        <authorList>
            <person name="Kim W."/>
            <person name="Song I."/>
            <person name="Jeong J.-H."/>
            <person name="Kim D."/>
            <person name="Kim S."/>
            <person name="Ryu S."/>
            <person name="Song J.Y."/>
            <person name="Lee S.K."/>
        </authorList>
    </citation>
    <scope>NUCLEOTIDE SEQUENCE [LARGE SCALE GENOMIC DNA]</scope>
    <source>
        <tissue evidence="3">Muscle</tissue>
    </source>
</reference>
<keyword evidence="4" id="KW-1185">Reference proteome</keyword>